<comment type="subcellular location">
    <subcellularLocation>
        <location evidence="1">Membrane</location>
        <topology evidence="1">Multi-pass membrane protein</topology>
    </subcellularLocation>
</comment>
<evidence type="ECO:0000313" key="7">
    <source>
        <dbReference type="EMBL" id="OQE23146.1"/>
    </source>
</evidence>
<dbReference type="PIRSF" id="PIRSF006060">
    <property type="entry name" value="AA_transporter"/>
    <property type="match status" value="1"/>
</dbReference>
<keyword evidence="8" id="KW-1185">Reference proteome</keyword>
<dbReference type="GO" id="GO:0022857">
    <property type="term" value="F:transmembrane transporter activity"/>
    <property type="evidence" value="ECO:0007669"/>
    <property type="project" value="InterPro"/>
</dbReference>
<dbReference type="AlphaFoldDB" id="A0A1V6TAG5"/>
<feature type="transmembrane region" description="Helical" evidence="6">
    <location>
        <begin position="249"/>
        <end position="270"/>
    </location>
</feature>
<dbReference type="PANTHER" id="PTHR45649">
    <property type="entry name" value="AMINO-ACID PERMEASE BAT1"/>
    <property type="match status" value="1"/>
</dbReference>
<dbReference type="Gene3D" id="1.20.1740.10">
    <property type="entry name" value="Amino acid/polyamine transporter I"/>
    <property type="match status" value="1"/>
</dbReference>
<dbReference type="EMBL" id="MLKD01000009">
    <property type="protein sequence ID" value="OQE23146.1"/>
    <property type="molecule type" value="Genomic_DNA"/>
</dbReference>
<feature type="transmembrane region" description="Helical" evidence="6">
    <location>
        <begin position="493"/>
        <end position="512"/>
    </location>
</feature>
<evidence type="ECO:0000313" key="8">
    <source>
        <dbReference type="Proteomes" id="UP000191285"/>
    </source>
</evidence>
<feature type="transmembrane region" description="Helical" evidence="6">
    <location>
        <begin position="416"/>
        <end position="442"/>
    </location>
</feature>
<dbReference type="GO" id="GO:0016020">
    <property type="term" value="C:membrane"/>
    <property type="evidence" value="ECO:0007669"/>
    <property type="project" value="UniProtKB-SubCell"/>
</dbReference>
<keyword evidence="2" id="KW-0813">Transport</keyword>
<feature type="transmembrane region" description="Helical" evidence="6">
    <location>
        <begin position="462"/>
        <end position="481"/>
    </location>
</feature>
<feature type="transmembrane region" description="Helical" evidence="6">
    <location>
        <begin position="291"/>
        <end position="314"/>
    </location>
</feature>
<evidence type="ECO:0000256" key="2">
    <source>
        <dbReference type="ARBA" id="ARBA00022448"/>
    </source>
</evidence>
<feature type="transmembrane region" description="Helical" evidence="6">
    <location>
        <begin position="137"/>
        <end position="161"/>
    </location>
</feature>
<dbReference type="Pfam" id="PF13520">
    <property type="entry name" value="AA_permease_2"/>
    <property type="match status" value="1"/>
</dbReference>
<protein>
    <recommendedName>
        <fullName evidence="9">Amino acid permease/ SLC12A domain-containing protein</fullName>
    </recommendedName>
</protein>
<accession>A0A1V6TAG5</accession>
<dbReference type="OrthoDB" id="3257095at2759"/>
<evidence type="ECO:0000256" key="5">
    <source>
        <dbReference type="ARBA" id="ARBA00023136"/>
    </source>
</evidence>
<evidence type="ECO:0000256" key="1">
    <source>
        <dbReference type="ARBA" id="ARBA00004141"/>
    </source>
</evidence>
<feature type="transmembrane region" description="Helical" evidence="6">
    <location>
        <begin position="89"/>
        <end position="109"/>
    </location>
</feature>
<reference evidence="8" key="1">
    <citation type="journal article" date="2017" name="Nat. Microbiol.">
        <title>Global analysis of biosynthetic gene clusters reveals vast potential of secondary metabolite production in Penicillium species.</title>
        <authorList>
            <person name="Nielsen J.C."/>
            <person name="Grijseels S."/>
            <person name="Prigent S."/>
            <person name="Ji B."/>
            <person name="Dainat J."/>
            <person name="Nielsen K.F."/>
            <person name="Frisvad J.C."/>
            <person name="Workman M."/>
            <person name="Nielsen J."/>
        </authorList>
    </citation>
    <scope>NUCLEOTIDE SEQUENCE [LARGE SCALE GENOMIC DNA]</scope>
    <source>
        <strain evidence="8">IBT 24891</strain>
    </source>
</reference>
<evidence type="ECO:0008006" key="9">
    <source>
        <dbReference type="Google" id="ProtNLM"/>
    </source>
</evidence>
<dbReference type="InterPro" id="IPR002293">
    <property type="entry name" value="AA/rel_permease1"/>
</dbReference>
<keyword evidence="5 6" id="KW-0472">Membrane</keyword>
<keyword evidence="3 6" id="KW-0812">Transmembrane</keyword>
<comment type="caution">
    <text evidence="7">The sequence shown here is derived from an EMBL/GenBank/DDBJ whole genome shotgun (WGS) entry which is preliminary data.</text>
</comment>
<gene>
    <name evidence="7" type="ORF">PENSTE_c009G01691</name>
</gene>
<organism evidence="7 8">
    <name type="scientific">Penicillium steckii</name>
    <dbReference type="NCBI Taxonomy" id="303698"/>
    <lineage>
        <taxon>Eukaryota</taxon>
        <taxon>Fungi</taxon>
        <taxon>Dikarya</taxon>
        <taxon>Ascomycota</taxon>
        <taxon>Pezizomycotina</taxon>
        <taxon>Eurotiomycetes</taxon>
        <taxon>Eurotiomycetidae</taxon>
        <taxon>Eurotiales</taxon>
        <taxon>Aspergillaceae</taxon>
        <taxon>Penicillium</taxon>
    </lineage>
</organism>
<feature type="transmembrane region" description="Helical" evidence="6">
    <location>
        <begin position="58"/>
        <end position="83"/>
    </location>
</feature>
<evidence type="ECO:0000256" key="4">
    <source>
        <dbReference type="ARBA" id="ARBA00022989"/>
    </source>
</evidence>
<sequence>MTNSFGTKNDSQMTDTLNDLEDFHQKNLVAPRYMGTLADQRDMNALGRVQVLRRNFRFISIVGFGCTLICTWEVILTLLAAGLKDGGTAGLIWAFVGVSIGFTLVYASIAEMASMAPTAGGQYHWVSEFAPKTGQKFLSYITGWVSAMGWQCAIVTIAYLAGTIVQGLIVLNHPEYDFQRWHGTMLVIAVSTFSILFNTFLAKNLPFVEGLILIIHVIGLFAIIIPLWVLAPRNNARDVFTTFHNGGGWHDAGTATLVGLSTTITSMLGYDCSVHMSEEIKDASETLPRAMMSSVAINGVLGFIMLVTLCFTLGEVDAVLDSPTGYPFIQIFYNTTGSLAATNAMTAVLVITLTASTITEVATASRQLWSFARDDGLPFSSFFAYVTPGWNIPLNSVMVSLGVTILLSMINIGSEVALNAVTSLTITSLLSAYIISIGCVLLKRLRGQSLPHHRWTLGRYGLAVNLGALAFLLPVFVFAFFPLSTPVTRETMNWSVVMYVGVIGSASLYYWARGQHHFIPPVALVKREES</sequence>
<feature type="transmembrane region" description="Helical" evidence="6">
    <location>
        <begin position="181"/>
        <end position="201"/>
    </location>
</feature>
<evidence type="ECO:0000256" key="6">
    <source>
        <dbReference type="SAM" id="Phobius"/>
    </source>
</evidence>
<feature type="transmembrane region" description="Helical" evidence="6">
    <location>
        <begin position="208"/>
        <end position="229"/>
    </location>
</feature>
<keyword evidence="4 6" id="KW-1133">Transmembrane helix</keyword>
<dbReference type="PANTHER" id="PTHR45649:SF41">
    <property type="entry name" value="TRANSPORTER, PUTATIVE (EUROFUNG)-RELATED"/>
    <property type="match status" value="1"/>
</dbReference>
<proteinExistence type="predicted"/>
<feature type="transmembrane region" description="Helical" evidence="6">
    <location>
        <begin position="382"/>
        <end position="410"/>
    </location>
</feature>
<dbReference type="Proteomes" id="UP000191285">
    <property type="component" value="Unassembled WGS sequence"/>
</dbReference>
<name>A0A1V6TAG5_9EURO</name>
<evidence type="ECO:0000256" key="3">
    <source>
        <dbReference type="ARBA" id="ARBA00022692"/>
    </source>
</evidence>